<evidence type="ECO:0000313" key="2">
    <source>
        <dbReference type="Proteomes" id="UP000308444"/>
    </source>
</evidence>
<dbReference type="EMBL" id="SZOH01003036">
    <property type="protein sequence ID" value="TKI92100.1"/>
    <property type="molecule type" value="Genomic_DNA"/>
</dbReference>
<evidence type="ECO:0000313" key="1">
    <source>
        <dbReference type="EMBL" id="TKI92100.1"/>
    </source>
</evidence>
<sequence>MIDYHSYPWDTGKQLCYQPNIFLNNQQFFYDTQETFRASSGKLIVSVYEMNT</sequence>
<comment type="caution">
    <text evidence="1">The sequence shown here is derived from an EMBL/GenBank/DDBJ whole genome shotgun (WGS) entry which is preliminary data.</text>
</comment>
<organism evidence="1 2">
    <name type="scientific">Bacillus cereus</name>
    <dbReference type="NCBI Taxonomy" id="1396"/>
    <lineage>
        <taxon>Bacteria</taxon>
        <taxon>Bacillati</taxon>
        <taxon>Bacillota</taxon>
        <taxon>Bacilli</taxon>
        <taxon>Bacillales</taxon>
        <taxon>Bacillaceae</taxon>
        <taxon>Bacillus</taxon>
        <taxon>Bacillus cereus group</taxon>
    </lineage>
</organism>
<feature type="non-terminal residue" evidence="1">
    <location>
        <position position="52"/>
    </location>
</feature>
<dbReference type="Proteomes" id="UP000308444">
    <property type="component" value="Unassembled WGS sequence"/>
</dbReference>
<proteinExistence type="predicted"/>
<reference evidence="1 2" key="1">
    <citation type="journal article" date="2019" name="Environ. Microbiol.">
        <title>An active ?-lactamase is a part of an orchestrated cell wall stress resistance network of Bacillus subtilis and related rhizosphere species.</title>
        <authorList>
            <person name="Bucher T."/>
            <person name="Keren-Paz A."/>
            <person name="Hausser J."/>
            <person name="Olender T."/>
            <person name="Cytryn E."/>
            <person name="Kolodkin-Gal I."/>
        </authorList>
    </citation>
    <scope>NUCLEOTIDE SEQUENCE [LARGE SCALE GENOMIC DNA]</scope>
    <source>
        <strain evidence="1 2">I32</strain>
    </source>
</reference>
<name>A0A9X9A3X5_BACCE</name>
<gene>
    <name evidence="1" type="ORF">FC695_31810</name>
</gene>
<dbReference type="AlphaFoldDB" id="A0A9X9A3X5"/>
<accession>A0A9X9A3X5</accession>
<protein>
    <submittedName>
        <fullName evidence="1">Peptidoglycan-binding protein</fullName>
    </submittedName>
</protein>